<dbReference type="OrthoDB" id="292964at2759"/>
<keyword evidence="2" id="KW-0812">Transmembrane</keyword>
<gene>
    <name evidence="4" type="primary">LOC122141693</name>
</gene>
<dbReference type="InterPro" id="IPR018200">
    <property type="entry name" value="USP_CS"/>
</dbReference>
<dbReference type="InterPro" id="IPR028889">
    <property type="entry name" value="USP"/>
</dbReference>
<keyword evidence="2" id="KW-0472">Membrane</keyword>
<organism evidence="4">
    <name type="scientific">Cyprinus carpio</name>
    <name type="common">Common carp</name>
    <dbReference type="NCBI Taxonomy" id="7962"/>
    <lineage>
        <taxon>Eukaryota</taxon>
        <taxon>Metazoa</taxon>
        <taxon>Chordata</taxon>
        <taxon>Craniata</taxon>
        <taxon>Vertebrata</taxon>
        <taxon>Euteleostomi</taxon>
        <taxon>Actinopterygii</taxon>
        <taxon>Neopterygii</taxon>
        <taxon>Teleostei</taxon>
        <taxon>Ostariophysi</taxon>
        <taxon>Cypriniformes</taxon>
        <taxon>Cyprinidae</taxon>
        <taxon>Cyprininae</taxon>
        <taxon>Cyprinus</taxon>
    </lineage>
</organism>
<dbReference type="KEGG" id="ccar:122141693"/>
<sequence>MRGTTRENRTGLISVVFSEAPSQMPSADSTALHAGASVAVNQVEKDIKKMNIKDPVDRSSVSHTLNETPTTEPRQTNRDPCSYRGLLNQGATCYLNATLQVLFMTPAFRDKVLLLLVLSSCFFNSSQLFVAKMNSHTEMKSTCLIFQ</sequence>
<evidence type="ECO:0000256" key="2">
    <source>
        <dbReference type="SAM" id="Phobius"/>
    </source>
</evidence>
<dbReference type="Proteomes" id="UP001155660">
    <property type="component" value="Chromosome B22"/>
</dbReference>
<dbReference type="GO" id="GO:0016579">
    <property type="term" value="P:protein deubiquitination"/>
    <property type="evidence" value="ECO:0007669"/>
    <property type="project" value="InterPro"/>
</dbReference>
<dbReference type="GO" id="GO:0005634">
    <property type="term" value="C:nucleus"/>
    <property type="evidence" value="ECO:0007669"/>
    <property type="project" value="TreeGrafter"/>
</dbReference>
<dbReference type="GeneID" id="122141693"/>
<feature type="domain" description="USP" evidence="3">
    <location>
        <begin position="84"/>
        <end position="147"/>
    </location>
</feature>
<keyword evidence="2" id="KW-1133">Transmembrane helix</keyword>
<dbReference type="RefSeq" id="XP_042605605.1">
    <property type="nucleotide sequence ID" value="XM_042749671.1"/>
</dbReference>
<dbReference type="InterPro" id="IPR001394">
    <property type="entry name" value="Peptidase_C19_UCH"/>
</dbReference>
<protein>
    <submittedName>
        <fullName evidence="4">Uncharacterized protein LOC122141693 isoform X1</fullName>
    </submittedName>
</protein>
<proteinExistence type="predicted"/>
<reference evidence="4" key="1">
    <citation type="submission" date="2025-08" db="UniProtKB">
        <authorList>
            <consortium name="RefSeq"/>
        </authorList>
    </citation>
    <scope>IDENTIFICATION</scope>
    <source>
        <tissue evidence="4">Muscle</tissue>
    </source>
</reference>
<dbReference type="GO" id="GO:0005829">
    <property type="term" value="C:cytosol"/>
    <property type="evidence" value="ECO:0007669"/>
    <property type="project" value="TreeGrafter"/>
</dbReference>
<evidence type="ECO:0000259" key="3">
    <source>
        <dbReference type="PROSITE" id="PS50235"/>
    </source>
</evidence>
<feature type="transmembrane region" description="Helical" evidence="2">
    <location>
        <begin position="112"/>
        <end position="131"/>
    </location>
</feature>
<dbReference type="AlphaFoldDB" id="A0A9R0APK4"/>
<dbReference type="PANTHER" id="PTHR24006">
    <property type="entry name" value="UBIQUITIN CARBOXYL-TERMINAL HYDROLASE"/>
    <property type="match status" value="1"/>
</dbReference>
<name>A0A9R0APK4_CYPCA</name>
<dbReference type="GO" id="GO:0004843">
    <property type="term" value="F:cysteine-type deubiquitinase activity"/>
    <property type="evidence" value="ECO:0007669"/>
    <property type="project" value="InterPro"/>
</dbReference>
<feature type="region of interest" description="Disordered" evidence="1">
    <location>
        <begin position="51"/>
        <end position="78"/>
    </location>
</feature>
<dbReference type="PROSITE" id="PS00972">
    <property type="entry name" value="USP_1"/>
    <property type="match status" value="1"/>
</dbReference>
<dbReference type="InterPro" id="IPR050164">
    <property type="entry name" value="Peptidase_C19"/>
</dbReference>
<evidence type="ECO:0000313" key="4">
    <source>
        <dbReference type="RefSeq" id="XP_042605605.1"/>
    </source>
</evidence>
<accession>A0A9R0APK4</accession>
<dbReference type="PROSITE" id="PS50235">
    <property type="entry name" value="USP_3"/>
    <property type="match status" value="1"/>
</dbReference>
<evidence type="ECO:0000256" key="1">
    <source>
        <dbReference type="SAM" id="MobiDB-lite"/>
    </source>
</evidence>
<dbReference type="Pfam" id="PF00443">
    <property type="entry name" value="UCH"/>
    <property type="match status" value="1"/>
</dbReference>
<feature type="compositionally biased region" description="Polar residues" evidence="1">
    <location>
        <begin position="59"/>
        <end position="74"/>
    </location>
</feature>